<dbReference type="AlphaFoldDB" id="A0A6A6CM72"/>
<dbReference type="Proteomes" id="UP000799537">
    <property type="component" value="Unassembled WGS sequence"/>
</dbReference>
<dbReference type="EMBL" id="ML993595">
    <property type="protein sequence ID" value="KAF2166839.1"/>
    <property type="molecule type" value="Genomic_DNA"/>
</dbReference>
<organism evidence="1 2">
    <name type="scientific">Zasmidium cellare ATCC 36951</name>
    <dbReference type="NCBI Taxonomy" id="1080233"/>
    <lineage>
        <taxon>Eukaryota</taxon>
        <taxon>Fungi</taxon>
        <taxon>Dikarya</taxon>
        <taxon>Ascomycota</taxon>
        <taxon>Pezizomycotina</taxon>
        <taxon>Dothideomycetes</taxon>
        <taxon>Dothideomycetidae</taxon>
        <taxon>Mycosphaerellales</taxon>
        <taxon>Mycosphaerellaceae</taxon>
        <taxon>Zasmidium</taxon>
    </lineage>
</organism>
<dbReference type="GeneID" id="54559807"/>
<sequence length="158" mass="17173">MPIEFGGWTLLALHERPPSPTSKGTSTIRYAFIHQDQDSPEGQQDYNVLSAKTFLSSFAQGRELETLESRWQEALACLRLSMTTAVERGPETAAYSLLEQAALRRGGRAAMDAETCGDVEFGVAEYEEVVEALGAVDLLREKPINRSVEEGGPPAGGN</sequence>
<evidence type="ECO:0000313" key="1">
    <source>
        <dbReference type="EMBL" id="KAF2166839.1"/>
    </source>
</evidence>
<proteinExistence type="predicted"/>
<evidence type="ECO:0000313" key="2">
    <source>
        <dbReference type="Proteomes" id="UP000799537"/>
    </source>
</evidence>
<protein>
    <submittedName>
        <fullName evidence="1">Uncharacterized protein</fullName>
    </submittedName>
</protein>
<keyword evidence="2" id="KW-1185">Reference proteome</keyword>
<accession>A0A6A6CM72</accession>
<reference evidence="1" key="1">
    <citation type="journal article" date="2020" name="Stud. Mycol.">
        <title>101 Dothideomycetes genomes: a test case for predicting lifestyles and emergence of pathogens.</title>
        <authorList>
            <person name="Haridas S."/>
            <person name="Albert R."/>
            <person name="Binder M."/>
            <person name="Bloem J."/>
            <person name="Labutti K."/>
            <person name="Salamov A."/>
            <person name="Andreopoulos B."/>
            <person name="Baker S."/>
            <person name="Barry K."/>
            <person name="Bills G."/>
            <person name="Bluhm B."/>
            <person name="Cannon C."/>
            <person name="Castanera R."/>
            <person name="Culley D."/>
            <person name="Daum C."/>
            <person name="Ezra D."/>
            <person name="Gonzalez J."/>
            <person name="Henrissat B."/>
            <person name="Kuo A."/>
            <person name="Liang C."/>
            <person name="Lipzen A."/>
            <person name="Lutzoni F."/>
            <person name="Magnuson J."/>
            <person name="Mondo S."/>
            <person name="Nolan M."/>
            <person name="Ohm R."/>
            <person name="Pangilinan J."/>
            <person name="Park H.-J."/>
            <person name="Ramirez L."/>
            <person name="Alfaro M."/>
            <person name="Sun H."/>
            <person name="Tritt A."/>
            <person name="Yoshinaga Y."/>
            <person name="Zwiers L.-H."/>
            <person name="Turgeon B."/>
            <person name="Goodwin S."/>
            <person name="Spatafora J."/>
            <person name="Crous P."/>
            <person name="Grigoriev I."/>
        </authorList>
    </citation>
    <scope>NUCLEOTIDE SEQUENCE</scope>
    <source>
        <strain evidence="1">ATCC 36951</strain>
    </source>
</reference>
<dbReference type="RefSeq" id="XP_033667728.1">
    <property type="nucleotide sequence ID" value="XM_033806535.1"/>
</dbReference>
<name>A0A6A6CM72_ZASCE</name>
<gene>
    <name evidence="1" type="ORF">M409DRAFT_22894</name>
</gene>